<name>A0ACC3SK15_9PEZI</name>
<accession>A0ACC3SK15</accession>
<sequence>MLCDGGPLEPQPSARMIEPTALVQELAKIDMLPVRAEFKCHQINSSPALLHGTLCFHCKSIIGGRYKGQRLAERPHSWRLYTLSNEAVEVTY</sequence>
<gene>
    <name evidence="1" type="ORF">M8818_001787</name>
</gene>
<evidence type="ECO:0000313" key="1">
    <source>
        <dbReference type="EMBL" id="KAK8216824.1"/>
    </source>
</evidence>
<organism evidence="1 2">
    <name type="scientific">Zalaria obscura</name>
    <dbReference type="NCBI Taxonomy" id="2024903"/>
    <lineage>
        <taxon>Eukaryota</taxon>
        <taxon>Fungi</taxon>
        <taxon>Dikarya</taxon>
        <taxon>Ascomycota</taxon>
        <taxon>Pezizomycotina</taxon>
        <taxon>Dothideomycetes</taxon>
        <taxon>Dothideomycetidae</taxon>
        <taxon>Dothideales</taxon>
        <taxon>Zalariaceae</taxon>
        <taxon>Zalaria</taxon>
    </lineage>
</organism>
<reference evidence="1" key="1">
    <citation type="submission" date="2024-02" db="EMBL/GenBank/DDBJ databases">
        <title>Metagenome Assembled Genome of Zalaria obscura JY119.</title>
        <authorList>
            <person name="Vighnesh L."/>
            <person name="Jagadeeshwari U."/>
            <person name="Venkata Ramana C."/>
            <person name="Sasikala C."/>
        </authorList>
    </citation>
    <scope>NUCLEOTIDE SEQUENCE</scope>
    <source>
        <strain evidence="1">JY119</strain>
    </source>
</reference>
<protein>
    <submittedName>
        <fullName evidence="1">Uncharacterized protein</fullName>
    </submittedName>
</protein>
<dbReference type="Proteomes" id="UP001320706">
    <property type="component" value="Unassembled WGS sequence"/>
</dbReference>
<evidence type="ECO:0000313" key="2">
    <source>
        <dbReference type="Proteomes" id="UP001320706"/>
    </source>
</evidence>
<comment type="caution">
    <text evidence="1">The sequence shown here is derived from an EMBL/GenBank/DDBJ whole genome shotgun (WGS) entry which is preliminary data.</text>
</comment>
<proteinExistence type="predicted"/>
<keyword evidence="2" id="KW-1185">Reference proteome</keyword>
<dbReference type="EMBL" id="JAMKPW020000007">
    <property type="protein sequence ID" value="KAK8216824.1"/>
    <property type="molecule type" value="Genomic_DNA"/>
</dbReference>